<dbReference type="GO" id="GO:0019843">
    <property type="term" value="F:rRNA binding"/>
    <property type="evidence" value="ECO:0007669"/>
    <property type="project" value="TreeGrafter"/>
</dbReference>
<keyword evidence="4 8" id="KW-0378">Hydrolase</keyword>
<gene>
    <name evidence="8" type="ORF">ANCCAN_05090</name>
</gene>
<organism evidence="8 9">
    <name type="scientific">Ancylostoma caninum</name>
    <name type="common">Dog hookworm</name>
    <dbReference type="NCBI Taxonomy" id="29170"/>
    <lineage>
        <taxon>Eukaryota</taxon>
        <taxon>Metazoa</taxon>
        <taxon>Ecdysozoa</taxon>
        <taxon>Nematoda</taxon>
        <taxon>Chromadorea</taxon>
        <taxon>Rhabditida</taxon>
        <taxon>Rhabditina</taxon>
        <taxon>Rhabditomorpha</taxon>
        <taxon>Strongyloidea</taxon>
        <taxon>Ancylostomatidae</taxon>
        <taxon>Ancylostomatinae</taxon>
        <taxon>Ancylostoma</taxon>
    </lineage>
</organism>
<dbReference type="InterPro" id="IPR003565">
    <property type="entry name" value="Tetra_PHTase"/>
</dbReference>
<evidence type="ECO:0000259" key="7">
    <source>
        <dbReference type="PROSITE" id="PS51462"/>
    </source>
</evidence>
<dbReference type="Gene3D" id="2.130.10.30">
    <property type="entry name" value="Regulator of chromosome condensation 1/beta-lactamase-inhibitor protein II"/>
    <property type="match status" value="2"/>
</dbReference>
<dbReference type="GO" id="GO:0070131">
    <property type="term" value="P:positive regulation of mitochondrial translation"/>
    <property type="evidence" value="ECO:0007669"/>
    <property type="project" value="TreeGrafter"/>
</dbReference>
<dbReference type="GO" id="GO:0005085">
    <property type="term" value="F:guanyl-nucleotide exchange factor activity"/>
    <property type="evidence" value="ECO:0007669"/>
    <property type="project" value="TreeGrafter"/>
</dbReference>
<evidence type="ECO:0000256" key="2">
    <source>
        <dbReference type="ARBA" id="ARBA00022737"/>
    </source>
</evidence>
<dbReference type="PANTHER" id="PTHR46337:SF1">
    <property type="entry name" value="RCC1-LIKE G EXCHANGING FACTOR-LIKE PROTEIN"/>
    <property type="match status" value="1"/>
</dbReference>
<protein>
    <recommendedName>
        <fullName evidence="1">Bis(5'-nucleosyl)-tetraphosphatase [asymmetrical]</fullName>
    </recommendedName>
    <alternativeName>
        <fullName evidence="5">Diadenosine 5',5'''-P1,P4-tetraphosphate asymmetrical hydrolase</fullName>
    </alternativeName>
</protein>
<feature type="domain" description="Nudix hydrolase" evidence="7">
    <location>
        <begin position="401"/>
        <end position="585"/>
    </location>
</feature>
<keyword evidence="9" id="KW-1185">Reference proteome</keyword>
<dbReference type="CDD" id="cd03428">
    <property type="entry name" value="NUDIX_Ap4A_Nudt2"/>
    <property type="match status" value="1"/>
</dbReference>
<dbReference type="InterPro" id="IPR015797">
    <property type="entry name" value="NUDIX_hydrolase-like_dom_sf"/>
</dbReference>
<dbReference type="GO" id="GO:0008796">
    <property type="term" value="F:bis(5'-nucleosyl)-tetraphosphatase activity"/>
    <property type="evidence" value="ECO:0007669"/>
    <property type="project" value="InterPro"/>
</dbReference>
<dbReference type="Gene3D" id="3.90.79.10">
    <property type="entry name" value="Nucleoside Triphosphate Pyrophosphohydrolase"/>
    <property type="match status" value="2"/>
</dbReference>
<dbReference type="PROSITE" id="PS50012">
    <property type="entry name" value="RCC1_3"/>
    <property type="match status" value="1"/>
</dbReference>
<dbReference type="STRING" id="29170.A0A368H0M5"/>
<sequence>MSGGSAAKYLVAKVTGTRAEAALKKRANTAVYGCGLSASGALAIPRLVVNDKVVTAREAHKPLRISGFNTRGIKHVAAGFGFSLFAAKDKLYGSGLNNRFQITSHIREAGKKGQEYYISSKRIQLPVQTTILSISSGRAHSLVATTSGVYAFGDNAHGQCGQDPEHRREVHGLVDSALPTVEIPSDSPAVAVHCALDTSFILTEKGEVFAFGLNEDGQCANGQFGIQWKPSTILGDAADEKIVSISGSSDTLLALSAKGEIFIWGQCEYGQAGIGNDTIQLTLSRAVPFPAGKIVSAGTTASSCIVNTESGEVYVWGVGLLGLGPTTQKLDRPTLMDQPLFDNKKVCKVYAGNTSFGAINHSGRLFVWGQNRALVIWCFNVDRLYKCFHCYVSDLITLMSEVVRAAGLVVFRRLLNRVEFLLLQASYEPYHWTPPKGHVDPGEDEWVAALRETNEEAGLLQEQLNIYEDCHETLCYEASYEPYHWTPPKGHVDPGEDEWVAALRETNEEAGLLQEQLNIYEDCHETLCYEVKGKPKTVKYWLAQLKNPDDVKLSHEHQNWKWAELDEAVKIADYAEMGALLRKFHAYIANLK</sequence>
<evidence type="ECO:0000256" key="5">
    <source>
        <dbReference type="ARBA" id="ARBA00032644"/>
    </source>
</evidence>
<dbReference type="InterPro" id="IPR020084">
    <property type="entry name" value="NUDIX_hydrolase_CS"/>
</dbReference>
<dbReference type="PROSITE" id="PS00893">
    <property type="entry name" value="NUDIX_BOX"/>
    <property type="match status" value="2"/>
</dbReference>
<dbReference type="InterPro" id="IPR000408">
    <property type="entry name" value="Reg_chr_condens"/>
</dbReference>
<evidence type="ECO:0000256" key="4">
    <source>
        <dbReference type="ARBA" id="ARBA00022801"/>
    </source>
</evidence>
<dbReference type="GO" id="GO:0005743">
    <property type="term" value="C:mitochondrial inner membrane"/>
    <property type="evidence" value="ECO:0007669"/>
    <property type="project" value="TreeGrafter"/>
</dbReference>
<keyword evidence="2" id="KW-0677">Repeat</keyword>
<dbReference type="SUPFAM" id="SSF55811">
    <property type="entry name" value="Nudix"/>
    <property type="match status" value="2"/>
</dbReference>
<name>A0A368H0M5_ANCCA</name>
<dbReference type="GO" id="GO:0000166">
    <property type="term" value="F:nucleotide binding"/>
    <property type="evidence" value="ECO:0007669"/>
    <property type="project" value="UniProtKB-KW"/>
</dbReference>
<dbReference type="SUPFAM" id="SSF50985">
    <property type="entry name" value="RCC1/BLIP-II"/>
    <property type="match status" value="1"/>
</dbReference>
<dbReference type="Pfam" id="PF00293">
    <property type="entry name" value="NUDIX"/>
    <property type="match status" value="2"/>
</dbReference>
<proteinExistence type="predicted"/>
<dbReference type="PROSITE" id="PS51462">
    <property type="entry name" value="NUDIX"/>
    <property type="match status" value="1"/>
</dbReference>
<dbReference type="AlphaFoldDB" id="A0A368H0M5"/>
<dbReference type="InterPro" id="IPR000086">
    <property type="entry name" value="NUDIX_hydrolase_dom"/>
</dbReference>
<keyword evidence="3" id="KW-0547">Nucleotide-binding</keyword>
<dbReference type="InterPro" id="IPR058923">
    <property type="entry name" value="RCC1-like_dom"/>
</dbReference>
<dbReference type="EMBL" id="JOJR01000042">
    <property type="protein sequence ID" value="RCN48807.1"/>
    <property type="molecule type" value="Genomic_DNA"/>
</dbReference>
<feature type="repeat" description="RCC1" evidence="6">
    <location>
        <begin position="206"/>
        <end position="258"/>
    </location>
</feature>
<evidence type="ECO:0000256" key="6">
    <source>
        <dbReference type="PROSITE-ProRule" id="PRU00235"/>
    </source>
</evidence>
<dbReference type="InterPro" id="IPR009091">
    <property type="entry name" value="RCC1/BLIP-II"/>
</dbReference>
<reference evidence="8 9" key="1">
    <citation type="submission" date="2014-10" db="EMBL/GenBank/DDBJ databases">
        <title>Draft genome of the hookworm Ancylostoma caninum.</title>
        <authorList>
            <person name="Mitreva M."/>
        </authorList>
    </citation>
    <scope>NUCLEOTIDE SEQUENCE [LARGE SCALE GENOMIC DNA]</scope>
    <source>
        <strain evidence="8 9">Baltimore</strain>
    </source>
</reference>
<comment type="caution">
    <text evidence="8">The sequence shown here is derived from an EMBL/GenBank/DDBJ whole genome shotgun (WGS) entry which is preliminary data.</text>
</comment>
<dbReference type="Proteomes" id="UP000252519">
    <property type="component" value="Unassembled WGS sequence"/>
</dbReference>
<evidence type="ECO:0000313" key="9">
    <source>
        <dbReference type="Proteomes" id="UP000252519"/>
    </source>
</evidence>
<evidence type="ECO:0000256" key="3">
    <source>
        <dbReference type="ARBA" id="ARBA00022741"/>
    </source>
</evidence>
<accession>A0A368H0M5</accession>
<dbReference type="Pfam" id="PF25390">
    <property type="entry name" value="WD40_RLD"/>
    <property type="match status" value="1"/>
</dbReference>
<dbReference type="PANTHER" id="PTHR46337">
    <property type="entry name" value="RCC1-LIKE G EXCHANGING FACTOR-LIKE PROTEIN"/>
    <property type="match status" value="1"/>
</dbReference>
<evidence type="ECO:0000256" key="1">
    <source>
        <dbReference type="ARBA" id="ARBA00018911"/>
    </source>
</evidence>
<dbReference type="InterPro" id="IPR053035">
    <property type="entry name" value="Mitochondrial_GEF_domain"/>
</dbReference>
<dbReference type="OrthoDB" id="70707at2759"/>
<evidence type="ECO:0000313" key="8">
    <source>
        <dbReference type="EMBL" id="RCN48807.1"/>
    </source>
</evidence>